<feature type="compositionally biased region" description="Low complexity" evidence="2">
    <location>
        <begin position="687"/>
        <end position="702"/>
    </location>
</feature>
<protein>
    <submittedName>
        <fullName evidence="3">THO complex subunit 1 transcription elongation factor-domain-containing protein</fullName>
    </submittedName>
</protein>
<keyword evidence="3" id="KW-0648">Protein biosynthesis</keyword>
<gene>
    <name evidence="3" type="ORF">BCR39DRAFT_514103</name>
</gene>
<dbReference type="InParanoid" id="A0A1Y2BIV1"/>
<dbReference type="GO" id="GO:0000445">
    <property type="term" value="C:THO complex part of transcription export complex"/>
    <property type="evidence" value="ECO:0007669"/>
    <property type="project" value="TreeGrafter"/>
</dbReference>
<comment type="caution">
    <text evidence="3">The sequence shown here is derived from an EMBL/GenBank/DDBJ whole genome shotgun (WGS) entry which is preliminary data.</text>
</comment>
<proteinExistence type="predicted"/>
<evidence type="ECO:0000313" key="3">
    <source>
        <dbReference type="EMBL" id="ORY34712.1"/>
    </source>
</evidence>
<keyword evidence="3" id="KW-0251">Elongation factor</keyword>
<dbReference type="EMBL" id="MCFC01000002">
    <property type="protein sequence ID" value="ORY34712.1"/>
    <property type="molecule type" value="Genomic_DNA"/>
</dbReference>
<sequence length="726" mass="80124">MVSSLYISLKSDLDDLCKSLASEREHSSSSSSLPPDLVAIPSDQLRPRVEELWTSNFSSPGASGSRHAEVVRSALDLLGREVIVAPLANGEIQQPGALATNTERWQFHAILQDRLDVLLTLYELASTSVPDAPLLEPGAVFMPLIEELVELVSIDNWRDLWTYVETRSKRFAKNMPPSRGKSLNFLRIMNGFLRFLPRTPEDLALRGRIHQVSSSIIKLADKSAVNMRGDYNDLKTTWESQDKEDKQERGPKVEGDGDVTMEDEPSGPKELDFYSSLWSLQQYLAVPPALAGPPVPGPDGTTQTLFQQFRAESDFVLPKLFEQTQKEKNLAGKDTDPIGKKRKRSEEDFFHPRYLTAKRLLDHELSDPAFRRQILVQYCILFQFLLHLTPASASKQAFTGGMPKTFVLAGEDEVWVRFTVGSIKDELRKIGVDGVSFEDTVMSIIKKEQHYADWKNFACQETVFELPPLDAKEGVEAARKWKPRQRAPWAYPHKVGTRALSALWKDGFQSIDQLEFPKSLKSVEELEDDLDKLAKEEEKLKADDQTLDASQTELRTSLNWRAIRSAAQTDLRHFGAMAQKRSIQLVSKAKVPINKSLAAAGGAEEEKTDDDDVVALKRARRGFTGSASVEGKSEGKTETDDIEGKTELDEGEGGAGAATSMTEIEETAVKGDESEGVEAPTDDGEAAIDAGEAAADVAMGEGEAPDIGDGKDSPSTAVEETDPAGQ</sequence>
<feature type="compositionally biased region" description="Basic and acidic residues" evidence="2">
    <location>
        <begin position="631"/>
        <end position="648"/>
    </location>
</feature>
<dbReference type="FunCoup" id="A0A1Y2BIV1">
    <property type="interactions" value="532"/>
</dbReference>
<feature type="coiled-coil region" evidence="1">
    <location>
        <begin position="520"/>
        <end position="553"/>
    </location>
</feature>
<dbReference type="InterPro" id="IPR021861">
    <property type="entry name" value="THO_THOC1"/>
</dbReference>
<name>A0A1Y2BIV1_9TREE</name>
<reference evidence="3 4" key="1">
    <citation type="submission" date="2016-07" db="EMBL/GenBank/DDBJ databases">
        <title>Pervasive Adenine N6-methylation of Active Genes in Fungi.</title>
        <authorList>
            <consortium name="DOE Joint Genome Institute"/>
            <person name="Mondo S.J."/>
            <person name="Dannebaum R.O."/>
            <person name="Kuo R.C."/>
            <person name="Labutti K."/>
            <person name="Haridas S."/>
            <person name="Kuo A."/>
            <person name="Salamov A."/>
            <person name="Ahrendt S.R."/>
            <person name="Lipzen A."/>
            <person name="Sullivan W."/>
            <person name="Andreopoulos W.B."/>
            <person name="Clum A."/>
            <person name="Lindquist E."/>
            <person name="Daum C."/>
            <person name="Ramamoorthy G.K."/>
            <person name="Gryganskyi A."/>
            <person name="Culley D."/>
            <person name="Magnuson J.K."/>
            <person name="James T.Y."/>
            <person name="O'Malley M.A."/>
            <person name="Stajich J.E."/>
            <person name="Spatafora J.W."/>
            <person name="Visel A."/>
            <person name="Grigoriev I.V."/>
        </authorList>
    </citation>
    <scope>NUCLEOTIDE SEQUENCE [LARGE SCALE GENOMIC DNA]</scope>
    <source>
        <strain evidence="3 4">68-887.2</strain>
    </source>
</reference>
<keyword evidence="4" id="KW-1185">Reference proteome</keyword>
<dbReference type="PANTHER" id="PTHR13265:SF0">
    <property type="entry name" value="HPR1"/>
    <property type="match status" value="1"/>
</dbReference>
<dbReference type="GO" id="GO:0006406">
    <property type="term" value="P:mRNA export from nucleus"/>
    <property type="evidence" value="ECO:0007669"/>
    <property type="project" value="TreeGrafter"/>
</dbReference>
<feature type="compositionally biased region" description="Acidic residues" evidence="2">
    <location>
        <begin position="674"/>
        <end position="686"/>
    </location>
</feature>
<evidence type="ECO:0000313" key="4">
    <source>
        <dbReference type="Proteomes" id="UP000193986"/>
    </source>
</evidence>
<dbReference type="STRING" id="71784.A0A1Y2BIV1"/>
<feature type="region of interest" description="Disordered" evidence="2">
    <location>
        <begin position="235"/>
        <end position="266"/>
    </location>
</feature>
<dbReference type="AlphaFoldDB" id="A0A1Y2BIV1"/>
<organism evidence="3 4">
    <name type="scientific">Naematelia encephala</name>
    <dbReference type="NCBI Taxonomy" id="71784"/>
    <lineage>
        <taxon>Eukaryota</taxon>
        <taxon>Fungi</taxon>
        <taxon>Dikarya</taxon>
        <taxon>Basidiomycota</taxon>
        <taxon>Agaricomycotina</taxon>
        <taxon>Tremellomycetes</taxon>
        <taxon>Tremellales</taxon>
        <taxon>Naemateliaceae</taxon>
        <taxon>Naematelia</taxon>
    </lineage>
</organism>
<dbReference type="Pfam" id="PF11957">
    <property type="entry name" value="efThoc1"/>
    <property type="match status" value="1"/>
</dbReference>
<evidence type="ECO:0000256" key="1">
    <source>
        <dbReference type="SAM" id="Coils"/>
    </source>
</evidence>
<dbReference type="Proteomes" id="UP000193986">
    <property type="component" value="Unassembled WGS sequence"/>
</dbReference>
<dbReference type="OrthoDB" id="9402762at2759"/>
<keyword evidence="1" id="KW-0175">Coiled coil</keyword>
<dbReference type="PANTHER" id="PTHR13265">
    <property type="entry name" value="THO COMPLEX SUBUNIT 1"/>
    <property type="match status" value="1"/>
</dbReference>
<feature type="compositionally biased region" description="Acidic residues" evidence="2">
    <location>
        <begin position="256"/>
        <end position="265"/>
    </location>
</feature>
<evidence type="ECO:0000256" key="2">
    <source>
        <dbReference type="SAM" id="MobiDB-lite"/>
    </source>
</evidence>
<dbReference type="GO" id="GO:0003746">
    <property type="term" value="F:translation elongation factor activity"/>
    <property type="evidence" value="ECO:0007669"/>
    <property type="project" value="UniProtKB-KW"/>
</dbReference>
<accession>A0A1Y2BIV1</accession>
<feature type="compositionally biased region" description="Basic and acidic residues" evidence="2">
    <location>
        <begin position="240"/>
        <end position="255"/>
    </location>
</feature>
<feature type="region of interest" description="Disordered" evidence="2">
    <location>
        <begin position="623"/>
        <end position="726"/>
    </location>
</feature>